<protein>
    <submittedName>
        <fullName evidence="2">Cobaltochelatase subunit CobN</fullName>
        <ecNumber evidence="2">6.6.1.2</ecNumber>
    </submittedName>
</protein>
<dbReference type="Proteomes" id="UP000430508">
    <property type="component" value="Chromosome"/>
</dbReference>
<dbReference type="GO" id="GO:0009236">
    <property type="term" value="P:cobalamin biosynthetic process"/>
    <property type="evidence" value="ECO:0007669"/>
    <property type="project" value="InterPro"/>
</dbReference>
<dbReference type="AlphaFoldDB" id="A0A857DGR8"/>
<proteinExistence type="predicted"/>
<name>A0A857DGR8_9FIRM</name>
<dbReference type="PANTHER" id="PTHR44119">
    <property type="entry name" value="MAGNESIUM-CHELATASE SUBUNIT CHLH, CHLOROPLASTIC"/>
    <property type="match status" value="1"/>
</dbReference>
<dbReference type="CDD" id="cd10150">
    <property type="entry name" value="CobN_like"/>
    <property type="match status" value="1"/>
</dbReference>
<dbReference type="EMBL" id="CP046996">
    <property type="protein sequence ID" value="QGZ99474.1"/>
    <property type="molecule type" value="Genomic_DNA"/>
</dbReference>
<organism evidence="2 3">
    <name type="scientific">Dehalobacter restrictus</name>
    <dbReference type="NCBI Taxonomy" id="55583"/>
    <lineage>
        <taxon>Bacteria</taxon>
        <taxon>Bacillati</taxon>
        <taxon>Bacillota</taxon>
        <taxon>Clostridia</taxon>
        <taxon>Eubacteriales</taxon>
        <taxon>Desulfitobacteriaceae</taxon>
        <taxon>Dehalobacter</taxon>
    </lineage>
</organism>
<gene>
    <name evidence="2" type="primary">cobN</name>
    <name evidence="2" type="ORF">GQ588_01755</name>
</gene>
<accession>A0A857DGR8</accession>
<reference evidence="2 3" key="1">
    <citation type="submission" date="2019-12" db="EMBL/GenBank/DDBJ databases">
        <title>Sequence classification of anaerobic respiratory reductive dehalogenases: First we see many, then we see few.</title>
        <authorList>
            <person name="Molenda O."/>
            <person name="Puentes Jacome L.A."/>
            <person name="Cao X."/>
            <person name="Nesbo C.L."/>
            <person name="Tang S."/>
            <person name="Morson N."/>
            <person name="Patron J."/>
            <person name="Lomheim L."/>
            <person name="Wishart D.S."/>
            <person name="Edwards E.A."/>
        </authorList>
    </citation>
    <scope>NUCLEOTIDE SEQUENCE [LARGE SCALE GENOMIC DNA]</scope>
    <source>
        <strain evidence="2 3">12DCA</strain>
    </source>
</reference>
<dbReference type="PANTHER" id="PTHR44119:SF7">
    <property type="entry name" value="MAGNESIUM CHELATASE SUBUNIT"/>
    <property type="match status" value="1"/>
</dbReference>
<dbReference type="InterPro" id="IPR003672">
    <property type="entry name" value="CobN/Mg_chltase"/>
</dbReference>
<sequence length="1262" mass="142517">MVNIVVILTPMEPFLTFREAQAELDSQYPGQFQIHLFNTTELDNDKEQAAACLEASRNADFVLIKIHGSLSFFKSFLNLFTCLKQKQRLFVYTTIEEENAEVFPDCSILPEDFKTINKYYQSGGLKNTVNLIKWLGNQYAGAGVPVEAPVCPKWSGIYDPDENTEDEDAYLTQVKNSGLPVIGIIINVLLVQKNNLVHVDALIREIRKQGAHPLCVYSDMLPDQDLGCEGIRAALERCMMSEGKPLVDSIINTTAFSLTILADPGDGSKPRESSIFELLQVPVFQAMTTLQSFEEWNHSVKGLDGLSLSWSVFQPEFDGQVITFPFATTETVETALGPKREAQPIAERVESITTLAINWAKLRYKDNTEKKVAIILHNNPPRNDNIGGAAGLDTLVSLQRMIGRLEECGIKTDYHFADGKEIIDRITAGLTNDGRWSSPETMLEKSIDTVRKEQYGRWYDEFIPRVKENLVKYWGEPVGDFMAVDEQLLVPGILNGNIFIGLQPPRAFEEKAEEMYHSTDIPCPHQYIGVYNWVEKVFQADVIIHVGTHGTIEWLPGKEVGLSKDCYSDICIGTVPHLYAYIINAPGEGTQAKRRTYATILDHMVPSMMESGVYDELAEVDELMKQYYHIQSADPKKLPVIQKQIRELAVKINLNNDIGLTPEMLEEDIDGCIKQMHSWVSKVQACDIYDGFHIFGMVPEEDRFRNMLKMLVRNRNGNTPSLREGVCDLLGLDFEMLLAVPETPTADGKSYGILLAEADEMGREIFLELEKHHYELQAVEGMIEQFKAKCVSCSESTDSFRKMNSTDRLRQCLNFVCSFIKPRVMRITDELDRFIGGVNGKFVPPGPSGAPTRGNARILPTGRNFYSVDPGAMPSRSSWEIGQTLADQLLERYLRDEGKYPESTSILVYATEAMRTYGDDIAETYYLLGVRPVWLGNTDRVIGIEAIPLEELGRPRIDVTLRITGLFRDAFPNLIERVEDAVNLVASLDEPEEQNYIKKHVKEEVAELVAQGIEMEQAYEYSLIRVFGDAPGAYGAGTKNVVESKKWNDVTDLGKVYTTWGCHAYGKKLHGEKLPEVFALRMKKVNVAVKNESTREFDMLDSDDFYNYFGGMVAAITTHSGSQKPAYVPSTSDTDHIETLSLHEEASRVMRARVNNPKWIEGLKKHGYRGAKQISAMVDITFGWDATTNVIDDWMYDCIAQRYAFDRETADWMREVNPWALHNMAERLLEANQRGMWHAPEESVEKLKKIYLEMEGSLEELG</sequence>
<keyword evidence="2" id="KW-0436">Ligase</keyword>
<dbReference type="NCBIfam" id="TIGR02257">
    <property type="entry name" value="cobalto_cobN"/>
    <property type="match status" value="1"/>
</dbReference>
<dbReference type="EC" id="6.6.1.2" evidence="2"/>
<evidence type="ECO:0000259" key="1">
    <source>
        <dbReference type="Pfam" id="PF02514"/>
    </source>
</evidence>
<evidence type="ECO:0000313" key="2">
    <source>
        <dbReference type="EMBL" id="QGZ99474.1"/>
    </source>
</evidence>
<feature type="domain" description="CobN/magnesium chelatase" evidence="1">
    <location>
        <begin position="118"/>
        <end position="1243"/>
    </location>
</feature>
<dbReference type="GO" id="GO:0051116">
    <property type="term" value="F:cobaltochelatase activity"/>
    <property type="evidence" value="ECO:0007669"/>
    <property type="project" value="UniProtKB-EC"/>
</dbReference>
<dbReference type="Pfam" id="PF02514">
    <property type="entry name" value="CobN-Mg_chel"/>
    <property type="match status" value="1"/>
</dbReference>
<dbReference type="RefSeq" id="WP_025205040.1">
    <property type="nucleotide sequence ID" value="NZ_CP046996.1"/>
</dbReference>
<dbReference type="InterPro" id="IPR011953">
    <property type="entry name" value="Cobalto_CobN"/>
</dbReference>
<evidence type="ECO:0000313" key="3">
    <source>
        <dbReference type="Proteomes" id="UP000430508"/>
    </source>
</evidence>